<dbReference type="EMBL" id="CAJNNV010012544">
    <property type="protein sequence ID" value="CAE8600880.1"/>
    <property type="molecule type" value="Genomic_DNA"/>
</dbReference>
<name>A0A813EJ94_POLGL</name>
<dbReference type="OrthoDB" id="2386367at2759"/>
<reference evidence="1" key="1">
    <citation type="submission" date="2021-02" db="EMBL/GenBank/DDBJ databases">
        <authorList>
            <person name="Dougan E. K."/>
            <person name="Rhodes N."/>
            <person name="Thang M."/>
            <person name="Chan C."/>
        </authorList>
    </citation>
    <scope>NUCLEOTIDE SEQUENCE</scope>
</reference>
<sequence>GSGVMYLDSPGYEDTAGPEVDFATSISYHKVAATCGQLRFLVLVSCASFLDNRGGAIRSLTKLLSSLVHGFDMHKLAFSFLFTHVHLLADAHHPPTDRPEGDYLAIAKGKVAALLSETFEGTDKKDKQSRDILRWLMRCAEKGFPFLDVFDRSCQIERCWLQPLRSSRSRWTERLLMHWARPRTISRLPWSDVA</sequence>
<keyword evidence="2" id="KW-1185">Reference proteome</keyword>
<comment type="caution">
    <text evidence="1">The sequence shown here is derived from an EMBL/GenBank/DDBJ whole genome shotgun (WGS) entry which is preliminary data.</text>
</comment>
<dbReference type="AlphaFoldDB" id="A0A813EJ94"/>
<evidence type="ECO:0008006" key="3">
    <source>
        <dbReference type="Google" id="ProtNLM"/>
    </source>
</evidence>
<organism evidence="1 2">
    <name type="scientific">Polarella glacialis</name>
    <name type="common">Dinoflagellate</name>
    <dbReference type="NCBI Taxonomy" id="89957"/>
    <lineage>
        <taxon>Eukaryota</taxon>
        <taxon>Sar</taxon>
        <taxon>Alveolata</taxon>
        <taxon>Dinophyceae</taxon>
        <taxon>Suessiales</taxon>
        <taxon>Suessiaceae</taxon>
        <taxon>Polarella</taxon>
    </lineage>
</organism>
<protein>
    <recommendedName>
        <fullName evidence="3">G domain-containing protein</fullName>
    </recommendedName>
</protein>
<feature type="non-terminal residue" evidence="1">
    <location>
        <position position="1"/>
    </location>
</feature>
<dbReference type="Proteomes" id="UP000654075">
    <property type="component" value="Unassembled WGS sequence"/>
</dbReference>
<evidence type="ECO:0000313" key="1">
    <source>
        <dbReference type="EMBL" id="CAE8600880.1"/>
    </source>
</evidence>
<proteinExistence type="predicted"/>
<accession>A0A813EJ94</accession>
<gene>
    <name evidence="1" type="ORF">PGLA1383_LOCUS19183</name>
</gene>
<evidence type="ECO:0000313" key="2">
    <source>
        <dbReference type="Proteomes" id="UP000654075"/>
    </source>
</evidence>